<dbReference type="OrthoDB" id="3241054at2759"/>
<accession>A0A5C2SGX3</accession>
<proteinExistence type="predicted"/>
<evidence type="ECO:0000256" key="2">
    <source>
        <dbReference type="SAM" id="SignalP"/>
    </source>
</evidence>
<feature type="signal peptide" evidence="2">
    <location>
        <begin position="1"/>
        <end position="19"/>
    </location>
</feature>
<dbReference type="Proteomes" id="UP000313359">
    <property type="component" value="Unassembled WGS sequence"/>
</dbReference>
<feature type="region of interest" description="Disordered" evidence="1">
    <location>
        <begin position="206"/>
        <end position="230"/>
    </location>
</feature>
<dbReference type="PANTHER" id="PTHR34618">
    <property type="entry name" value="SURFACE PROTEIN MAS1, PUTATIVE-RELATED"/>
    <property type="match status" value="1"/>
</dbReference>
<feature type="region of interest" description="Disordered" evidence="1">
    <location>
        <begin position="415"/>
        <end position="447"/>
    </location>
</feature>
<organism evidence="3 4">
    <name type="scientific">Lentinus tigrinus ALCF2SS1-6</name>
    <dbReference type="NCBI Taxonomy" id="1328759"/>
    <lineage>
        <taxon>Eukaryota</taxon>
        <taxon>Fungi</taxon>
        <taxon>Dikarya</taxon>
        <taxon>Basidiomycota</taxon>
        <taxon>Agaricomycotina</taxon>
        <taxon>Agaricomycetes</taxon>
        <taxon>Polyporales</taxon>
        <taxon>Polyporaceae</taxon>
        <taxon>Lentinus</taxon>
    </lineage>
</organism>
<protein>
    <submittedName>
        <fullName evidence="3">Uncharacterized protein</fullName>
    </submittedName>
</protein>
<dbReference type="EMBL" id="ML122257">
    <property type="protein sequence ID" value="RPD63022.1"/>
    <property type="molecule type" value="Genomic_DNA"/>
</dbReference>
<evidence type="ECO:0000313" key="4">
    <source>
        <dbReference type="Proteomes" id="UP000313359"/>
    </source>
</evidence>
<sequence length="447" mass="45149">MSVLKSVAFLSLAVSSAYGHAFINFVNGANGVSGVGLGVTFNGEVERGGTTEQPFQLDTPVLKNMKDDPCGATLLAGSVVIPDAISTVSKAFGGLPTIPSNGTLTLGMFQVNADGGGPFNAEINTDATGKSWQAIEVLSQPPGVNGILHNGPANSTITVAIPSNVTCTGANNACVIRFNNGGPDSGSLANGAGPFGGCVAVAQATTTTSTSSKGNNNASTTGKTTGKKTMKNNKARVYSRFFYPTMAAREEAVAELERRQKLTAQLIDELKTATGTAIDIPIDAIAGHDDAALLGGNSTTPQGASLSTQEAVDLKKAVQLAIEQALDLLASDEIDAGAGGQDSTITDKVNAEAAAAFNDGSLKSINAGNAGVGFFQTDVVNSLLGGIRTASADLTAVAAATATATDSAAAAATTTAATTRTGHKHKGQQNNAAAAAATRQRMTKRRM</sequence>
<feature type="compositionally biased region" description="Low complexity" evidence="1">
    <location>
        <begin position="206"/>
        <end position="224"/>
    </location>
</feature>
<gene>
    <name evidence="3" type="ORF">L227DRAFT_561767</name>
</gene>
<dbReference type="PANTHER" id="PTHR34618:SF1">
    <property type="entry name" value="SECRETED PROTEIN"/>
    <property type="match status" value="1"/>
</dbReference>
<evidence type="ECO:0000256" key="1">
    <source>
        <dbReference type="SAM" id="MobiDB-lite"/>
    </source>
</evidence>
<feature type="chain" id="PRO_5022774515" evidence="2">
    <location>
        <begin position="20"/>
        <end position="447"/>
    </location>
</feature>
<reference evidence="3" key="1">
    <citation type="journal article" date="2018" name="Genome Biol. Evol.">
        <title>Genomics and development of Lentinus tigrinus, a white-rot wood-decaying mushroom with dimorphic fruiting bodies.</title>
        <authorList>
            <person name="Wu B."/>
            <person name="Xu Z."/>
            <person name="Knudson A."/>
            <person name="Carlson A."/>
            <person name="Chen N."/>
            <person name="Kovaka S."/>
            <person name="LaButti K."/>
            <person name="Lipzen A."/>
            <person name="Pennachio C."/>
            <person name="Riley R."/>
            <person name="Schakwitz W."/>
            <person name="Umezawa K."/>
            <person name="Ohm R.A."/>
            <person name="Grigoriev I.V."/>
            <person name="Nagy L.G."/>
            <person name="Gibbons J."/>
            <person name="Hibbett D."/>
        </authorList>
    </citation>
    <scope>NUCLEOTIDE SEQUENCE [LARGE SCALE GENOMIC DNA]</scope>
    <source>
        <strain evidence="3">ALCF2SS1-6</strain>
    </source>
</reference>
<dbReference type="AlphaFoldDB" id="A0A5C2SGX3"/>
<dbReference type="InterPro" id="IPR021476">
    <property type="entry name" value="Egh16-like"/>
</dbReference>
<keyword evidence="2" id="KW-0732">Signal</keyword>
<dbReference type="Pfam" id="PF11327">
    <property type="entry name" value="Egh16-like"/>
    <property type="match status" value="1"/>
</dbReference>
<keyword evidence="4" id="KW-1185">Reference proteome</keyword>
<name>A0A5C2SGX3_9APHY</name>
<dbReference type="STRING" id="1328759.A0A5C2SGX3"/>
<evidence type="ECO:0000313" key="3">
    <source>
        <dbReference type="EMBL" id="RPD63022.1"/>
    </source>
</evidence>